<accession>A0A5M6IPE2</accession>
<feature type="transmembrane region" description="Helical" evidence="9">
    <location>
        <begin position="234"/>
        <end position="261"/>
    </location>
</feature>
<evidence type="ECO:0000256" key="3">
    <source>
        <dbReference type="ARBA" id="ARBA00022475"/>
    </source>
</evidence>
<dbReference type="AlphaFoldDB" id="A0A5M6IPE2"/>
<evidence type="ECO:0000256" key="7">
    <source>
        <dbReference type="ARBA" id="ARBA00023136"/>
    </source>
</evidence>
<evidence type="ECO:0000256" key="10">
    <source>
        <dbReference type="SAM" id="SignalP"/>
    </source>
</evidence>
<reference evidence="11 12" key="1">
    <citation type="submission" date="2019-09" db="EMBL/GenBank/DDBJ databases">
        <title>Genome sequence of Rhodovastum atsumiense, a diverse member of the Acetobacteraceae family of non-sulfur purple photosynthetic bacteria.</title>
        <authorList>
            <person name="Meyer T."/>
            <person name="Kyndt J."/>
        </authorList>
    </citation>
    <scope>NUCLEOTIDE SEQUENCE [LARGE SCALE GENOMIC DNA]</scope>
    <source>
        <strain evidence="11 12">DSM 21279</strain>
    </source>
</reference>
<keyword evidence="3" id="KW-1003">Cell membrane</keyword>
<dbReference type="InterPro" id="IPR052157">
    <property type="entry name" value="BCAA_transport_permease"/>
</dbReference>
<evidence type="ECO:0000313" key="11">
    <source>
        <dbReference type="EMBL" id="KAA5610140.1"/>
    </source>
</evidence>
<feature type="signal peptide" evidence="10">
    <location>
        <begin position="1"/>
        <end position="21"/>
    </location>
</feature>
<gene>
    <name evidence="11" type="primary">urtB</name>
    <name evidence="11" type="ORF">F1189_20610</name>
</gene>
<evidence type="ECO:0000313" key="12">
    <source>
        <dbReference type="Proteomes" id="UP000325255"/>
    </source>
</evidence>
<feature type="transmembrane region" description="Helical" evidence="9">
    <location>
        <begin position="293"/>
        <end position="313"/>
    </location>
</feature>
<keyword evidence="4 9" id="KW-0812">Transmembrane</keyword>
<dbReference type="GO" id="GO:0005886">
    <property type="term" value="C:plasma membrane"/>
    <property type="evidence" value="ECO:0007669"/>
    <property type="project" value="UniProtKB-SubCell"/>
</dbReference>
<dbReference type="PANTHER" id="PTHR11795:SF447">
    <property type="entry name" value="ABC TRANSPORTER PERMEASE PROTEIN"/>
    <property type="match status" value="1"/>
</dbReference>
<organism evidence="11 12">
    <name type="scientific">Rhodovastum atsumiense</name>
    <dbReference type="NCBI Taxonomy" id="504468"/>
    <lineage>
        <taxon>Bacteria</taxon>
        <taxon>Pseudomonadati</taxon>
        <taxon>Pseudomonadota</taxon>
        <taxon>Alphaproteobacteria</taxon>
        <taxon>Acetobacterales</taxon>
        <taxon>Acetobacteraceae</taxon>
        <taxon>Rhodovastum</taxon>
    </lineage>
</organism>
<keyword evidence="12" id="KW-1185">Reference proteome</keyword>
<evidence type="ECO:0000256" key="8">
    <source>
        <dbReference type="ARBA" id="ARBA00037998"/>
    </source>
</evidence>
<feature type="transmembrane region" description="Helical" evidence="9">
    <location>
        <begin position="491"/>
        <end position="509"/>
    </location>
</feature>
<protein>
    <submittedName>
        <fullName evidence="11">Urea ABC transporter permease subunit UrtB</fullName>
    </submittedName>
</protein>
<feature type="transmembrane region" description="Helical" evidence="9">
    <location>
        <begin position="421"/>
        <end position="440"/>
    </location>
</feature>
<dbReference type="InterPro" id="IPR017779">
    <property type="entry name" value="ABC_UrtB_bac"/>
</dbReference>
<evidence type="ECO:0000256" key="4">
    <source>
        <dbReference type="ARBA" id="ARBA00022692"/>
    </source>
</evidence>
<keyword evidence="7 9" id="KW-0472">Membrane</keyword>
<dbReference type="PANTHER" id="PTHR11795">
    <property type="entry name" value="BRANCHED-CHAIN AMINO ACID TRANSPORT SYSTEM PERMEASE PROTEIN LIVH"/>
    <property type="match status" value="1"/>
</dbReference>
<evidence type="ECO:0000256" key="6">
    <source>
        <dbReference type="ARBA" id="ARBA00022989"/>
    </source>
</evidence>
<feature type="transmembrane region" description="Helical" evidence="9">
    <location>
        <begin position="460"/>
        <end position="484"/>
    </location>
</feature>
<dbReference type="InterPro" id="IPR001851">
    <property type="entry name" value="ABC_transp_permease"/>
</dbReference>
<evidence type="ECO:0000256" key="5">
    <source>
        <dbReference type="ARBA" id="ARBA00022970"/>
    </source>
</evidence>
<name>A0A5M6IPE2_9PROT</name>
<keyword evidence="2" id="KW-0813">Transport</keyword>
<dbReference type="Pfam" id="PF02653">
    <property type="entry name" value="BPD_transp_2"/>
    <property type="match status" value="1"/>
</dbReference>
<dbReference type="EMBL" id="VWPK01000037">
    <property type="protein sequence ID" value="KAA5610140.1"/>
    <property type="molecule type" value="Genomic_DNA"/>
</dbReference>
<keyword evidence="5" id="KW-0029">Amino-acid transport</keyword>
<keyword evidence="10" id="KW-0732">Signal</keyword>
<comment type="similarity">
    <text evidence="8">Belongs to the binding-protein-dependent transport system permease family. LivHM subfamily.</text>
</comment>
<feature type="transmembrane region" description="Helical" evidence="9">
    <location>
        <begin position="376"/>
        <end position="400"/>
    </location>
</feature>
<evidence type="ECO:0000256" key="9">
    <source>
        <dbReference type="SAM" id="Phobius"/>
    </source>
</evidence>
<feature type="chain" id="PRO_5024275068" evidence="10">
    <location>
        <begin position="22"/>
        <end position="526"/>
    </location>
</feature>
<keyword evidence="6 9" id="KW-1133">Transmembrane helix</keyword>
<dbReference type="GO" id="GO:0022857">
    <property type="term" value="F:transmembrane transporter activity"/>
    <property type="evidence" value="ECO:0007669"/>
    <property type="project" value="InterPro"/>
</dbReference>
<evidence type="ECO:0000256" key="2">
    <source>
        <dbReference type="ARBA" id="ARBA00022448"/>
    </source>
</evidence>
<comment type="caution">
    <text evidence="11">The sequence shown here is derived from an EMBL/GenBank/DDBJ whole genome shotgun (WGS) entry which is preliminary data.</text>
</comment>
<proteinExistence type="inferred from homology"/>
<dbReference type="OrthoDB" id="9807115at2"/>
<dbReference type="GO" id="GO:0006865">
    <property type="term" value="P:amino acid transport"/>
    <property type="evidence" value="ECO:0007669"/>
    <property type="project" value="UniProtKB-KW"/>
</dbReference>
<dbReference type="RefSeq" id="WP_150042762.1">
    <property type="nucleotide sequence ID" value="NZ_OW485601.1"/>
</dbReference>
<comment type="subcellular location">
    <subcellularLocation>
        <location evidence="1">Cell membrane</location>
        <topology evidence="1">Multi-pass membrane protein</topology>
    </subcellularLocation>
</comment>
<dbReference type="CDD" id="cd06582">
    <property type="entry name" value="TM_PBP1_LivH_like"/>
    <property type="match status" value="1"/>
</dbReference>
<dbReference type="NCBIfam" id="TIGR03409">
    <property type="entry name" value="urea_trans_UrtB"/>
    <property type="match status" value="1"/>
</dbReference>
<sequence>MTFLRIFLVLLALLAGPAARAQDDPFAGLASDDFAAVSAAVSALALSGDPQAGAAIAALKADALFAAPDGTLLIRGDDGYVDARTGRKAEDVNEDDLNPVRVNNAVRRAVDAALGSLNLFAADASARARAAEDVFRSHDPAALPALGRALAQERDAGARRVMEQARAAALLNAEDAPEADRLAAVATLRARGDIEASALLGALHDQPPAVATAAAEAREAIARHLRLWSLAQSVFYGLSLGSVLLLAAAGLAITFGVMGVINMAHGEMVMLGAYTTFVVQEAVRGYAPALAAWSLPISVPLAFLVAGGIGIAIERGMIRFLYGRPLETLLATWGLSLVLQQAVRSLFGASNREVSTPDWMSGAAQWGGLTITWNRLTIILFAIVVVAALMAALRYTALGLRMRAVTQNRRMAAAMGIRTPWIDALTFGLGSGVAGIAGVALSQIDNVSPNLGQGYIIDSFMVVVFGGVGNLWGTIVSALTLGIVNKFLEPVAGAVLGKILVLVLLILFIQRKPRGLFPLKGRAVEA</sequence>
<evidence type="ECO:0000256" key="1">
    <source>
        <dbReference type="ARBA" id="ARBA00004651"/>
    </source>
</evidence>
<dbReference type="Proteomes" id="UP000325255">
    <property type="component" value="Unassembled WGS sequence"/>
</dbReference>